<proteinExistence type="predicted"/>
<dbReference type="PANTHER" id="PTHR33116">
    <property type="entry name" value="REVERSE TRANSCRIPTASE ZINC-BINDING DOMAIN-CONTAINING PROTEIN-RELATED-RELATED"/>
    <property type="match status" value="1"/>
</dbReference>
<dbReference type="PANTHER" id="PTHR33116:SF86">
    <property type="entry name" value="REVERSE TRANSCRIPTASE DOMAIN-CONTAINING PROTEIN"/>
    <property type="match status" value="1"/>
</dbReference>
<accession>A0ABR0PT87</accession>
<dbReference type="EMBL" id="JARKNE010000005">
    <property type="protein sequence ID" value="KAK5829968.1"/>
    <property type="molecule type" value="Genomic_DNA"/>
</dbReference>
<protein>
    <submittedName>
        <fullName evidence="1">Uncharacterized protein</fullName>
    </submittedName>
</protein>
<name>A0ABR0PT87_GOSAR</name>
<keyword evidence="2" id="KW-1185">Reference proteome</keyword>
<gene>
    <name evidence="1" type="ORF">PVK06_013762</name>
</gene>
<dbReference type="Proteomes" id="UP001358586">
    <property type="component" value="Chromosome 5"/>
</dbReference>
<comment type="caution">
    <text evidence="1">The sequence shown here is derived from an EMBL/GenBank/DDBJ whole genome shotgun (WGS) entry which is preliminary data.</text>
</comment>
<organism evidence="1 2">
    <name type="scientific">Gossypium arboreum</name>
    <name type="common">Tree cotton</name>
    <name type="synonym">Gossypium nanking</name>
    <dbReference type="NCBI Taxonomy" id="29729"/>
    <lineage>
        <taxon>Eukaryota</taxon>
        <taxon>Viridiplantae</taxon>
        <taxon>Streptophyta</taxon>
        <taxon>Embryophyta</taxon>
        <taxon>Tracheophyta</taxon>
        <taxon>Spermatophyta</taxon>
        <taxon>Magnoliopsida</taxon>
        <taxon>eudicotyledons</taxon>
        <taxon>Gunneridae</taxon>
        <taxon>Pentapetalae</taxon>
        <taxon>rosids</taxon>
        <taxon>malvids</taxon>
        <taxon>Malvales</taxon>
        <taxon>Malvaceae</taxon>
        <taxon>Malvoideae</taxon>
        <taxon>Gossypium</taxon>
    </lineage>
</organism>
<evidence type="ECO:0000313" key="1">
    <source>
        <dbReference type="EMBL" id="KAK5829968.1"/>
    </source>
</evidence>
<reference evidence="1 2" key="1">
    <citation type="submission" date="2023-03" db="EMBL/GenBank/DDBJ databases">
        <title>WGS of Gossypium arboreum.</title>
        <authorList>
            <person name="Yu D."/>
        </authorList>
    </citation>
    <scope>NUCLEOTIDE SEQUENCE [LARGE SCALE GENOMIC DNA]</scope>
    <source>
        <tissue evidence="1">Leaf</tissue>
    </source>
</reference>
<evidence type="ECO:0000313" key="2">
    <source>
        <dbReference type="Proteomes" id="UP001358586"/>
    </source>
</evidence>
<sequence>MVFSANTPLDVQLNLGNIFGVSVAKNPGTYLGIPSLWGKTRMNALSYVKEGLISKLKNRKKQSLSTGGKEVLKKSVASAVPLYYMSCFKFLKKLCKEMNEALANFWEDISSFGGWLEEIFSLFKGNMQNALDIKLRIAFSCWIIWKEQCEAVFNGSSVSDKRAINRVKIGMVELCELQNKQRDCGKKTISNNRETLLW</sequence>